<feature type="binding site" evidence="2">
    <location>
        <position position="75"/>
    </location>
    <ligand>
        <name>Fe cation</name>
        <dbReference type="ChEBI" id="CHEBI:24875"/>
        <note>catalytic</note>
    </ligand>
</feature>
<reference evidence="4 5" key="1">
    <citation type="submission" date="2019-05" db="EMBL/GenBank/DDBJ databases">
        <authorList>
            <person name="Hariharan J."/>
            <person name="Choudoir M.J."/>
            <person name="Diebold P."/>
            <person name="Panke-Buisse K."/>
            <person name="Buckley D.H."/>
        </authorList>
    </citation>
    <scope>NUCLEOTIDE SEQUENCE [LARGE SCALE GENOMIC DNA]</scope>
    <source>
        <strain evidence="4 5">SUN51</strain>
    </source>
</reference>
<feature type="binding site" evidence="2">
    <location>
        <position position="73"/>
    </location>
    <ligand>
        <name>Fe cation</name>
        <dbReference type="ChEBI" id="CHEBI:24875"/>
        <note>catalytic</note>
    </ligand>
</feature>
<protein>
    <submittedName>
        <fullName evidence="4">Cysteine dioxygenase</fullName>
    </submittedName>
</protein>
<evidence type="ECO:0000313" key="4">
    <source>
        <dbReference type="EMBL" id="KAA0940245.1"/>
    </source>
</evidence>
<evidence type="ECO:0000256" key="3">
    <source>
        <dbReference type="SAM" id="MobiDB-lite"/>
    </source>
</evidence>
<dbReference type="Proteomes" id="UP000324965">
    <property type="component" value="Unassembled WGS sequence"/>
</dbReference>
<dbReference type="InterPro" id="IPR010300">
    <property type="entry name" value="CDO_1"/>
</dbReference>
<dbReference type="GO" id="GO:0005506">
    <property type="term" value="F:iron ion binding"/>
    <property type="evidence" value="ECO:0007669"/>
    <property type="project" value="InterPro"/>
</dbReference>
<keyword evidence="4" id="KW-0223">Dioxygenase</keyword>
<keyword evidence="5" id="KW-1185">Reference proteome</keyword>
<organism evidence="4 5">
    <name type="scientific">Streptomyces apricus</name>
    <dbReference type="NCBI Taxonomy" id="1828112"/>
    <lineage>
        <taxon>Bacteria</taxon>
        <taxon>Bacillati</taxon>
        <taxon>Actinomycetota</taxon>
        <taxon>Actinomycetes</taxon>
        <taxon>Kitasatosporales</taxon>
        <taxon>Streptomycetaceae</taxon>
        <taxon>Streptomyces</taxon>
    </lineage>
</organism>
<dbReference type="EMBL" id="VDFC01000031">
    <property type="protein sequence ID" value="KAA0940245.1"/>
    <property type="molecule type" value="Genomic_DNA"/>
</dbReference>
<dbReference type="InterPro" id="IPR014710">
    <property type="entry name" value="RmlC-like_jellyroll"/>
</dbReference>
<dbReference type="InterPro" id="IPR011051">
    <property type="entry name" value="RmlC_Cupin_sf"/>
</dbReference>
<evidence type="ECO:0000256" key="1">
    <source>
        <dbReference type="ARBA" id="ARBA00006622"/>
    </source>
</evidence>
<proteinExistence type="inferred from homology"/>
<comment type="caution">
    <text evidence="4">The sequence shown here is derived from an EMBL/GenBank/DDBJ whole genome shotgun (WGS) entry which is preliminary data.</text>
</comment>
<gene>
    <name evidence="4" type="ORF">FGF04_10665</name>
</gene>
<feature type="binding site" evidence="2">
    <location>
        <position position="119"/>
    </location>
    <ligand>
        <name>Fe cation</name>
        <dbReference type="ChEBI" id="CHEBI:24875"/>
        <note>catalytic</note>
    </ligand>
</feature>
<keyword evidence="4" id="KW-0560">Oxidoreductase</keyword>
<evidence type="ECO:0000256" key="2">
    <source>
        <dbReference type="PIRSR" id="PIRSR610300-51"/>
    </source>
</evidence>
<accession>A0A5B0BI01</accession>
<evidence type="ECO:0000313" key="5">
    <source>
        <dbReference type="Proteomes" id="UP000324965"/>
    </source>
</evidence>
<dbReference type="Gene3D" id="2.60.120.10">
    <property type="entry name" value="Jelly Rolls"/>
    <property type="match status" value="1"/>
</dbReference>
<keyword evidence="2" id="KW-0408">Iron</keyword>
<dbReference type="AlphaFoldDB" id="A0A5B0BI01"/>
<dbReference type="OrthoDB" id="4217976at2"/>
<dbReference type="RefSeq" id="WP_149511048.1">
    <property type="nucleotide sequence ID" value="NZ_VDFC01000031.1"/>
</dbReference>
<dbReference type="Pfam" id="PF05995">
    <property type="entry name" value="CDO_I"/>
    <property type="match status" value="1"/>
</dbReference>
<dbReference type="SUPFAM" id="SSF51182">
    <property type="entry name" value="RmlC-like cupins"/>
    <property type="match status" value="1"/>
</dbReference>
<feature type="compositionally biased region" description="Polar residues" evidence="3">
    <location>
        <begin position="158"/>
        <end position="174"/>
    </location>
</feature>
<comment type="similarity">
    <text evidence="1">Belongs to the cysteine dioxygenase family.</text>
</comment>
<dbReference type="GO" id="GO:0016702">
    <property type="term" value="F:oxidoreductase activity, acting on single donors with incorporation of molecular oxygen, incorporation of two atoms of oxygen"/>
    <property type="evidence" value="ECO:0007669"/>
    <property type="project" value="InterPro"/>
</dbReference>
<name>A0A5B0BI01_9ACTN</name>
<feature type="region of interest" description="Disordered" evidence="3">
    <location>
        <begin position="126"/>
        <end position="189"/>
    </location>
</feature>
<sequence>MDLSSLPGPVPDRLLEPRELLELARGVGEQEDAWQECLGGCAQERSYASYFLNEYVGVWIIEWREDAHDTGYHDHDRSCGGVHVARGAIRHEKLRLGQRPVGTRVDAGDGFCFDRTAIHRMRREPGAGPTVTVHAYSPPLEHTGQYGQHEDGLLHRVPTSSEQSLQPTGHQGTPTGRVGDAAADRDTLP</sequence>
<keyword evidence="2" id="KW-0479">Metal-binding</keyword>